<dbReference type="InterPro" id="IPR007967">
    <property type="entry name" value="GSKIP_dom"/>
</dbReference>
<gene>
    <name evidence="2" type="ORF">Hypma_000834</name>
</gene>
<accession>A0A369JGQ0</accession>
<evidence type="ECO:0000313" key="3">
    <source>
        <dbReference type="Proteomes" id="UP000076154"/>
    </source>
</evidence>
<reference evidence="2" key="1">
    <citation type="submission" date="2018-04" db="EMBL/GenBank/DDBJ databases">
        <title>Whole genome sequencing of Hypsizygus marmoreus.</title>
        <authorList>
            <person name="Choi I.-G."/>
            <person name="Min B."/>
            <person name="Kim J.-G."/>
            <person name="Kim S."/>
            <person name="Oh Y.-L."/>
            <person name="Kong W.-S."/>
            <person name="Park H."/>
            <person name="Jeong J."/>
            <person name="Song E.-S."/>
        </authorList>
    </citation>
    <scope>NUCLEOTIDE SEQUENCE [LARGE SCALE GENOMIC DNA]</scope>
    <source>
        <strain evidence="2">51987-8</strain>
    </source>
</reference>
<dbReference type="AlphaFoldDB" id="A0A369JGQ0"/>
<dbReference type="OrthoDB" id="5804279at2759"/>
<protein>
    <recommendedName>
        <fullName evidence="1">GSKIP domain-containing protein</fullName>
    </recommendedName>
</protein>
<comment type="caution">
    <text evidence="2">The sequence shown here is derived from an EMBL/GenBank/DDBJ whole genome shotgun (WGS) entry which is preliminary data.</text>
</comment>
<dbReference type="EMBL" id="LUEZ02000107">
    <property type="protein sequence ID" value="RDB17996.1"/>
    <property type="molecule type" value="Genomic_DNA"/>
</dbReference>
<proteinExistence type="predicted"/>
<keyword evidence="3" id="KW-1185">Reference proteome</keyword>
<dbReference type="Gene3D" id="3.30.2280.10">
    <property type="entry name" value="Hypothetical protein (hspc210)"/>
    <property type="match status" value="1"/>
</dbReference>
<dbReference type="SUPFAM" id="SSF103107">
    <property type="entry name" value="Hypothetical protein c14orf129, hspc210"/>
    <property type="match status" value="1"/>
</dbReference>
<dbReference type="Pfam" id="PF05303">
    <property type="entry name" value="GSKIP_dom"/>
    <property type="match status" value="1"/>
</dbReference>
<name>A0A369JGQ0_HYPMA</name>
<evidence type="ECO:0000259" key="1">
    <source>
        <dbReference type="Pfam" id="PF05303"/>
    </source>
</evidence>
<dbReference type="InterPro" id="IPR023231">
    <property type="entry name" value="GSKIP_dom_sf"/>
</dbReference>
<dbReference type="Proteomes" id="UP000076154">
    <property type="component" value="Unassembled WGS sequence"/>
</dbReference>
<organism evidence="2 3">
    <name type="scientific">Hypsizygus marmoreus</name>
    <name type="common">White beech mushroom</name>
    <name type="synonym">Agaricus marmoreus</name>
    <dbReference type="NCBI Taxonomy" id="39966"/>
    <lineage>
        <taxon>Eukaryota</taxon>
        <taxon>Fungi</taxon>
        <taxon>Dikarya</taxon>
        <taxon>Basidiomycota</taxon>
        <taxon>Agaricomycotina</taxon>
        <taxon>Agaricomycetes</taxon>
        <taxon>Agaricomycetidae</taxon>
        <taxon>Agaricales</taxon>
        <taxon>Tricholomatineae</taxon>
        <taxon>Lyophyllaceae</taxon>
        <taxon>Hypsizygus</taxon>
    </lineage>
</organism>
<dbReference type="InParanoid" id="A0A369JGQ0"/>
<feature type="domain" description="GSKIP" evidence="1">
    <location>
        <begin position="12"/>
        <end position="107"/>
    </location>
</feature>
<evidence type="ECO:0000313" key="2">
    <source>
        <dbReference type="EMBL" id="RDB17996.1"/>
    </source>
</evidence>
<sequence>MCSSDSPTHFFADELRRALAEQSFGLQTFHITTTENLHAKASATLLEGDEITISLTIRGYSVESNKPTVLSNLDDTVFESVENLLQSVSPKYEMKRHERWVRKLEGLLSVE</sequence>